<keyword evidence="7" id="KW-0436">Ligase</keyword>
<feature type="transmembrane region" description="Helical" evidence="5">
    <location>
        <begin position="80"/>
        <end position="97"/>
    </location>
</feature>
<keyword evidence="3 5" id="KW-1133">Transmembrane helix</keyword>
<evidence type="ECO:0000256" key="5">
    <source>
        <dbReference type="SAM" id="Phobius"/>
    </source>
</evidence>
<reference evidence="7 8" key="1">
    <citation type="submission" date="2018-08" db="EMBL/GenBank/DDBJ databases">
        <title>Murine metabolic-syndrome-specific gut microbial biobank.</title>
        <authorList>
            <person name="Liu C."/>
        </authorList>
    </citation>
    <scope>NUCLEOTIDE SEQUENCE [LARGE SCALE GENOMIC DNA]</scope>
    <source>
        <strain evidence="7 8">583</strain>
    </source>
</reference>
<evidence type="ECO:0000256" key="1">
    <source>
        <dbReference type="ARBA" id="ARBA00004141"/>
    </source>
</evidence>
<dbReference type="GO" id="GO:0016020">
    <property type="term" value="C:membrane"/>
    <property type="evidence" value="ECO:0007669"/>
    <property type="project" value="UniProtKB-SubCell"/>
</dbReference>
<dbReference type="Pfam" id="PF04932">
    <property type="entry name" value="Wzy_C"/>
    <property type="match status" value="1"/>
</dbReference>
<dbReference type="PANTHER" id="PTHR37422:SF13">
    <property type="entry name" value="LIPOPOLYSACCHARIDE BIOSYNTHESIS PROTEIN PA4999-RELATED"/>
    <property type="match status" value="1"/>
</dbReference>
<comment type="caution">
    <text evidence="7">The sequence shown here is derived from an EMBL/GenBank/DDBJ whole genome shotgun (WGS) entry which is preliminary data.</text>
</comment>
<keyword evidence="2 5" id="KW-0812">Transmembrane</keyword>
<feature type="transmembrane region" description="Helical" evidence="5">
    <location>
        <begin position="141"/>
        <end position="164"/>
    </location>
</feature>
<dbReference type="EMBL" id="QXXA01000017">
    <property type="protein sequence ID" value="NBI07989.1"/>
    <property type="molecule type" value="Genomic_DNA"/>
</dbReference>
<evidence type="ECO:0000256" key="4">
    <source>
        <dbReference type="ARBA" id="ARBA00023136"/>
    </source>
</evidence>
<comment type="subcellular location">
    <subcellularLocation>
        <location evidence="1">Membrane</location>
        <topology evidence="1">Multi-pass membrane protein</topology>
    </subcellularLocation>
</comment>
<dbReference type="InterPro" id="IPR007016">
    <property type="entry name" value="O-antigen_ligase-rel_domated"/>
</dbReference>
<evidence type="ECO:0000256" key="3">
    <source>
        <dbReference type="ARBA" id="ARBA00022989"/>
    </source>
</evidence>
<proteinExistence type="predicted"/>
<sequence length="395" mass="45038">MILMVIFFHHGNKDFGANISLSDLLFPIILYYFISRNKIILNGAHLIYGCLLVIVGLLTSFIFIPITMNIEPNPSGIIEGYIKLSIVFLYFILGYSICKSKLIESMLKWYSIAGVIIGSIGIISLFINLGSLNKIFYFGDVRFRGIMIDPNFFAVLQVTTLAYFTRNISIKKIYRIIIITIVVASILLSGSKTGFLTFIIYFGLRLFEYIIVTKKSFKKIILIILFVALLILSLPILINIFQYMLEYIGNIMPIFNRVKVIFTDFNSAIGGEGSGRKEAIMGGIHIIKKSPILGVGVGNYYNFMEKTLGYFQDAHNTYIQLFAEYGFVLAFIYYAYIFINICKSRTIKNKSKNNILILRDIIVILLIGSLALSLDNARMYWFYLGAFFYEVKKKT</sequence>
<feature type="transmembrane region" description="Helical" evidence="5">
    <location>
        <begin position="318"/>
        <end position="336"/>
    </location>
</feature>
<feature type="transmembrane region" description="Helical" evidence="5">
    <location>
        <begin position="46"/>
        <end position="68"/>
    </location>
</feature>
<dbReference type="Proteomes" id="UP000467132">
    <property type="component" value="Unassembled WGS sequence"/>
</dbReference>
<feature type="transmembrane region" description="Helical" evidence="5">
    <location>
        <begin position="109"/>
        <end position="129"/>
    </location>
</feature>
<accession>A0A845R1X7</accession>
<evidence type="ECO:0000313" key="7">
    <source>
        <dbReference type="EMBL" id="NBI07989.1"/>
    </source>
</evidence>
<dbReference type="InterPro" id="IPR051533">
    <property type="entry name" value="WaaL-like"/>
</dbReference>
<feature type="transmembrane region" description="Helical" evidence="5">
    <location>
        <begin position="356"/>
        <end position="374"/>
    </location>
</feature>
<evidence type="ECO:0000313" key="8">
    <source>
        <dbReference type="Proteomes" id="UP000467132"/>
    </source>
</evidence>
<keyword evidence="8" id="KW-1185">Reference proteome</keyword>
<dbReference type="PANTHER" id="PTHR37422">
    <property type="entry name" value="TEICHURONIC ACID BIOSYNTHESIS PROTEIN TUAE"/>
    <property type="match status" value="1"/>
</dbReference>
<evidence type="ECO:0000256" key="2">
    <source>
        <dbReference type="ARBA" id="ARBA00022692"/>
    </source>
</evidence>
<feature type="transmembrane region" description="Helical" evidence="5">
    <location>
        <begin position="220"/>
        <end position="245"/>
    </location>
</feature>
<dbReference type="AlphaFoldDB" id="A0A845R1X7"/>
<feature type="domain" description="O-antigen ligase-related" evidence="6">
    <location>
        <begin position="181"/>
        <end position="333"/>
    </location>
</feature>
<feature type="transmembrane region" description="Helical" evidence="5">
    <location>
        <begin position="15"/>
        <end position="34"/>
    </location>
</feature>
<keyword evidence="4 5" id="KW-0472">Membrane</keyword>
<feature type="transmembrane region" description="Helical" evidence="5">
    <location>
        <begin position="195"/>
        <end position="213"/>
    </location>
</feature>
<evidence type="ECO:0000259" key="6">
    <source>
        <dbReference type="Pfam" id="PF04932"/>
    </source>
</evidence>
<dbReference type="GO" id="GO:0016874">
    <property type="term" value="F:ligase activity"/>
    <property type="evidence" value="ECO:0007669"/>
    <property type="project" value="UniProtKB-KW"/>
</dbReference>
<name>A0A845R1X7_9CLOT</name>
<gene>
    <name evidence="7" type="ORF">D3Z33_14095</name>
</gene>
<feature type="transmembrane region" description="Helical" evidence="5">
    <location>
        <begin position="173"/>
        <end position="189"/>
    </location>
</feature>
<organism evidence="7 8">
    <name type="scientific">Senegalia massiliensis</name>
    <dbReference type="NCBI Taxonomy" id="1720316"/>
    <lineage>
        <taxon>Bacteria</taxon>
        <taxon>Bacillati</taxon>
        <taxon>Bacillota</taxon>
        <taxon>Clostridia</taxon>
        <taxon>Eubacteriales</taxon>
        <taxon>Clostridiaceae</taxon>
        <taxon>Senegalia</taxon>
    </lineage>
</organism>
<protein>
    <submittedName>
        <fullName evidence="7">O-antigen ligase domain-containing protein</fullName>
    </submittedName>
</protein>